<name>A0A6J7WF58_9CAUD</name>
<organism evidence="1">
    <name type="scientific">uncultured Caudovirales phage</name>
    <dbReference type="NCBI Taxonomy" id="2100421"/>
    <lineage>
        <taxon>Viruses</taxon>
        <taxon>Duplodnaviria</taxon>
        <taxon>Heunggongvirae</taxon>
        <taxon>Uroviricota</taxon>
        <taxon>Caudoviricetes</taxon>
        <taxon>Peduoviridae</taxon>
        <taxon>Maltschvirus</taxon>
        <taxon>Maltschvirus maltsch</taxon>
    </lineage>
</organism>
<accession>A0A6J7WF58</accession>
<protein>
    <submittedName>
        <fullName evidence="1">Uncharacterized protein</fullName>
    </submittedName>
</protein>
<proteinExistence type="predicted"/>
<reference evidence="1" key="1">
    <citation type="submission" date="2020-05" db="EMBL/GenBank/DDBJ databases">
        <authorList>
            <person name="Chiriac C."/>
            <person name="Salcher M."/>
            <person name="Ghai R."/>
            <person name="Kavagutti S V."/>
        </authorList>
    </citation>
    <scope>NUCLEOTIDE SEQUENCE</scope>
</reference>
<evidence type="ECO:0000313" key="1">
    <source>
        <dbReference type="EMBL" id="CAB5194938.1"/>
    </source>
</evidence>
<sequence>MFELRTMTSAVTAEQLAALQAKRAEAIKAAGTRWLLHPANYVERKTPKPKARTVLLLVGLFILAGVGNDCDGRCPAPTSVAP</sequence>
<gene>
    <name evidence="1" type="ORF">UFOVP168_37</name>
</gene>
<dbReference type="EMBL" id="LR798220">
    <property type="protein sequence ID" value="CAB5194938.1"/>
    <property type="molecule type" value="Genomic_DNA"/>
</dbReference>